<feature type="signal peptide" evidence="1">
    <location>
        <begin position="1"/>
        <end position="27"/>
    </location>
</feature>
<dbReference type="EMBL" id="RJJR01000001">
    <property type="protein sequence ID" value="RNI39953.1"/>
    <property type="molecule type" value="Genomic_DNA"/>
</dbReference>
<protein>
    <submittedName>
        <fullName evidence="2">Uncharacterized protein</fullName>
    </submittedName>
</protein>
<organism evidence="2 3">
    <name type="scientific">Hanamia caeni</name>
    <dbReference type="NCBI Taxonomy" id="2294116"/>
    <lineage>
        <taxon>Bacteria</taxon>
        <taxon>Pseudomonadati</taxon>
        <taxon>Bacteroidota</taxon>
        <taxon>Chitinophagia</taxon>
        <taxon>Chitinophagales</taxon>
        <taxon>Chitinophagaceae</taxon>
        <taxon>Hanamia</taxon>
    </lineage>
</organism>
<dbReference type="Proteomes" id="UP000267223">
    <property type="component" value="Unassembled WGS sequence"/>
</dbReference>
<name>A0A3M9NRW3_9BACT</name>
<accession>A0A3M9NRW3</accession>
<evidence type="ECO:0000313" key="3">
    <source>
        <dbReference type="Proteomes" id="UP000267223"/>
    </source>
</evidence>
<comment type="caution">
    <text evidence="2">The sequence shown here is derived from an EMBL/GenBank/DDBJ whole genome shotgun (WGS) entry which is preliminary data.</text>
</comment>
<keyword evidence="1" id="KW-0732">Signal</keyword>
<keyword evidence="3" id="KW-1185">Reference proteome</keyword>
<feature type="chain" id="PRO_5018217759" evidence="1">
    <location>
        <begin position="28"/>
        <end position="124"/>
    </location>
</feature>
<sequence length="124" mass="13693">MNSIENTLLKSRLLALIFILLNTVCSAAPSINNAFVTKAQNSFQTVLQVANNIESEEAFAETSTCIINHRSGCSNFGTGEKISDKKSGPSASTGNQIKTNFFIKLSTLLPAPRYYNFLFRYNLF</sequence>
<evidence type="ECO:0000313" key="2">
    <source>
        <dbReference type="EMBL" id="RNI39953.1"/>
    </source>
</evidence>
<gene>
    <name evidence="2" type="ORF">EFY79_01220</name>
</gene>
<proteinExistence type="predicted"/>
<reference evidence="2 3" key="1">
    <citation type="submission" date="2018-11" db="EMBL/GenBank/DDBJ databases">
        <title>Draft genome sequence of Ferruginibacter sp. BO-59.</title>
        <authorList>
            <person name="Im W.T."/>
        </authorList>
    </citation>
    <scope>NUCLEOTIDE SEQUENCE [LARGE SCALE GENOMIC DNA]</scope>
    <source>
        <strain evidence="2 3">BO-59</strain>
    </source>
</reference>
<dbReference type="RefSeq" id="WP_123118844.1">
    <property type="nucleotide sequence ID" value="NZ_RJJR01000001.1"/>
</dbReference>
<dbReference type="AlphaFoldDB" id="A0A3M9NRW3"/>
<evidence type="ECO:0000256" key="1">
    <source>
        <dbReference type="SAM" id="SignalP"/>
    </source>
</evidence>